<dbReference type="AlphaFoldDB" id="A0A9P6NE06"/>
<feature type="region of interest" description="Disordered" evidence="1">
    <location>
        <begin position="1"/>
        <end position="23"/>
    </location>
</feature>
<protein>
    <submittedName>
        <fullName evidence="2">Uncharacterized protein</fullName>
    </submittedName>
</protein>
<gene>
    <name evidence="2" type="ORF">CROQUDRAFT_635731</name>
</gene>
<evidence type="ECO:0000256" key="1">
    <source>
        <dbReference type="SAM" id="MobiDB-lite"/>
    </source>
</evidence>
<organism evidence="2 3">
    <name type="scientific">Cronartium quercuum f. sp. fusiforme G11</name>
    <dbReference type="NCBI Taxonomy" id="708437"/>
    <lineage>
        <taxon>Eukaryota</taxon>
        <taxon>Fungi</taxon>
        <taxon>Dikarya</taxon>
        <taxon>Basidiomycota</taxon>
        <taxon>Pucciniomycotina</taxon>
        <taxon>Pucciniomycetes</taxon>
        <taxon>Pucciniales</taxon>
        <taxon>Coleosporiaceae</taxon>
        <taxon>Cronartium</taxon>
    </lineage>
</organism>
<dbReference type="Proteomes" id="UP000886653">
    <property type="component" value="Unassembled WGS sequence"/>
</dbReference>
<keyword evidence="3" id="KW-1185">Reference proteome</keyword>
<accession>A0A9P6NE06</accession>
<proteinExistence type="predicted"/>
<comment type="caution">
    <text evidence="2">The sequence shown here is derived from an EMBL/GenBank/DDBJ whole genome shotgun (WGS) entry which is preliminary data.</text>
</comment>
<evidence type="ECO:0000313" key="3">
    <source>
        <dbReference type="Proteomes" id="UP000886653"/>
    </source>
</evidence>
<evidence type="ECO:0000313" key="2">
    <source>
        <dbReference type="EMBL" id="KAG0144359.1"/>
    </source>
</evidence>
<reference evidence="2" key="1">
    <citation type="submission" date="2013-11" db="EMBL/GenBank/DDBJ databases">
        <title>Genome sequence of the fusiform rust pathogen reveals effectors for host alternation and coevolution with pine.</title>
        <authorList>
            <consortium name="DOE Joint Genome Institute"/>
            <person name="Smith K."/>
            <person name="Pendleton A."/>
            <person name="Kubisiak T."/>
            <person name="Anderson C."/>
            <person name="Salamov A."/>
            <person name="Aerts A."/>
            <person name="Riley R."/>
            <person name="Clum A."/>
            <person name="Lindquist E."/>
            <person name="Ence D."/>
            <person name="Campbell M."/>
            <person name="Kronenberg Z."/>
            <person name="Feau N."/>
            <person name="Dhillon B."/>
            <person name="Hamelin R."/>
            <person name="Burleigh J."/>
            <person name="Smith J."/>
            <person name="Yandell M."/>
            <person name="Nelson C."/>
            <person name="Grigoriev I."/>
            <person name="Davis J."/>
        </authorList>
    </citation>
    <scope>NUCLEOTIDE SEQUENCE</scope>
    <source>
        <strain evidence="2">G11</strain>
    </source>
</reference>
<sequence>MHPKPVAVIAPSNVESSLGTGTPDRVQMRMQGFGSESCSTSQSRHASHQQLLTHHIQITALNHFNQLPIS</sequence>
<name>A0A9P6NE06_9BASI</name>
<dbReference type="EMBL" id="MU167297">
    <property type="protein sequence ID" value="KAG0144359.1"/>
    <property type="molecule type" value="Genomic_DNA"/>
</dbReference>